<dbReference type="EMBL" id="FXBL01000004">
    <property type="protein sequence ID" value="SMH30109.1"/>
    <property type="molecule type" value="Genomic_DNA"/>
</dbReference>
<accession>A0A1X7MYV3</accession>
<dbReference type="GO" id="GO:0032784">
    <property type="term" value="P:regulation of DNA-templated transcription elongation"/>
    <property type="evidence" value="ECO:0007669"/>
    <property type="project" value="InterPro"/>
</dbReference>
<dbReference type="GO" id="GO:0016301">
    <property type="term" value="F:kinase activity"/>
    <property type="evidence" value="ECO:0007669"/>
    <property type="project" value="UniProtKB-KW"/>
</dbReference>
<gene>
    <name evidence="1" type="ORF">SAMN02982922_0995</name>
</gene>
<dbReference type="RefSeq" id="WP_085463134.1">
    <property type="nucleotide sequence ID" value="NZ_FXBL01000004.1"/>
</dbReference>
<keyword evidence="2" id="KW-1185">Reference proteome</keyword>
<dbReference type="InterPro" id="IPR036953">
    <property type="entry name" value="GreA/GreB_C_sf"/>
</dbReference>
<dbReference type="Gene3D" id="3.10.50.30">
    <property type="entry name" value="Transcription elongation factor, GreA/GreB, C-terminal domain"/>
    <property type="match status" value="1"/>
</dbReference>
<keyword evidence="1" id="KW-0418">Kinase</keyword>
<sequence length="180" mass="19988">MSKETCILTTKDFTIVEVMRDRCLGQDDPLAPILKRKIESAIVMFRDDVPDDVATMSSRVTFSVNGRDPDTRIISHDRMTSTVGMFLPVTTLRGLALLGLAEGERFAFTNRDGVEERILLKKVDYQPEAARREKDALERHSMGQASVKPSLRLIRGAFYDRAPMVAVSPDGFDDPGPSAA</sequence>
<organism evidence="1 2">
    <name type="scientific">Mesorhizobium australicum</name>
    <dbReference type="NCBI Taxonomy" id="536018"/>
    <lineage>
        <taxon>Bacteria</taxon>
        <taxon>Pseudomonadati</taxon>
        <taxon>Pseudomonadota</taxon>
        <taxon>Alphaproteobacteria</taxon>
        <taxon>Hyphomicrobiales</taxon>
        <taxon>Phyllobacteriaceae</taxon>
        <taxon>Mesorhizobium</taxon>
    </lineage>
</organism>
<evidence type="ECO:0000313" key="2">
    <source>
        <dbReference type="Proteomes" id="UP000193083"/>
    </source>
</evidence>
<dbReference type="OrthoDB" id="7873913at2"/>
<reference evidence="2" key="1">
    <citation type="submission" date="2017-04" db="EMBL/GenBank/DDBJ databases">
        <authorList>
            <person name="Varghese N."/>
            <person name="Submissions S."/>
        </authorList>
    </citation>
    <scope>NUCLEOTIDE SEQUENCE [LARGE SCALE GENOMIC DNA]</scope>
    <source>
        <strain evidence="2">B5P</strain>
    </source>
</reference>
<evidence type="ECO:0000313" key="1">
    <source>
        <dbReference type="EMBL" id="SMH30109.1"/>
    </source>
</evidence>
<dbReference type="Proteomes" id="UP000193083">
    <property type="component" value="Unassembled WGS sequence"/>
</dbReference>
<proteinExistence type="predicted"/>
<keyword evidence="1" id="KW-0808">Transferase</keyword>
<protein>
    <submittedName>
        <fullName evidence="1">Regulator of nucleoside diphosphate kinase</fullName>
    </submittedName>
</protein>
<name>A0A1X7MYV3_9HYPH</name>
<dbReference type="GO" id="GO:0003677">
    <property type="term" value="F:DNA binding"/>
    <property type="evidence" value="ECO:0007669"/>
    <property type="project" value="InterPro"/>
</dbReference>
<dbReference type="AlphaFoldDB" id="A0A1X7MYV3"/>